<dbReference type="PANTHER" id="PTHR42718:SF46">
    <property type="entry name" value="BLR6921 PROTEIN"/>
    <property type="match status" value="1"/>
</dbReference>
<proteinExistence type="predicted"/>
<feature type="transmembrane region" description="Helical" evidence="8">
    <location>
        <begin position="117"/>
        <end position="140"/>
    </location>
</feature>
<feature type="transmembrane region" description="Helical" evidence="8">
    <location>
        <begin position="439"/>
        <end position="459"/>
    </location>
</feature>
<dbReference type="Pfam" id="PF07690">
    <property type="entry name" value="MFS_1"/>
    <property type="match status" value="1"/>
</dbReference>
<keyword evidence="3" id="KW-1003">Cell membrane</keyword>
<organism evidence="10 11">
    <name type="scientific">Modestobacter marinus</name>
    <dbReference type="NCBI Taxonomy" id="477641"/>
    <lineage>
        <taxon>Bacteria</taxon>
        <taxon>Bacillati</taxon>
        <taxon>Actinomycetota</taxon>
        <taxon>Actinomycetes</taxon>
        <taxon>Geodermatophilales</taxon>
        <taxon>Geodermatophilaceae</taxon>
        <taxon>Modestobacter</taxon>
    </lineage>
</organism>
<evidence type="ECO:0000256" key="7">
    <source>
        <dbReference type="SAM" id="MobiDB-lite"/>
    </source>
</evidence>
<feature type="transmembrane region" description="Helical" evidence="8">
    <location>
        <begin position="88"/>
        <end position="105"/>
    </location>
</feature>
<evidence type="ECO:0000313" key="10">
    <source>
        <dbReference type="EMBL" id="GGL59202.1"/>
    </source>
</evidence>
<feature type="transmembrane region" description="Helical" evidence="8">
    <location>
        <begin position="53"/>
        <end position="76"/>
    </location>
</feature>
<comment type="subcellular location">
    <subcellularLocation>
        <location evidence="1">Cell membrane</location>
        <topology evidence="1">Multi-pass membrane protein</topology>
    </subcellularLocation>
</comment>
<dbReference type="Proteomes" id="UP000648663">
    <property type="component" value="Unassembled WGS sequence"/>
</dbReference>
<reference evidence="11" key="1">
    <citation type="journal article" date="2019" name="Int. J. Syst. Evol. Microbiol.">
        <title>The Global Catalogue of Microorganisms (GCM) 10K type strain sequencing project: providing services to taxonomists for standard genome sequencing and annotation.</title>
        <authorList>
            <consortium name="The Broad Institute Genomics Platform"/>
            <consortium name="The Broad Institute Genome Sequencing Center for Infectious Disease"/>
            <person name="Wu L."/>
            <person name="Ma J."/>
        </authorList>
    </citation>
    <scope>NUCLEOTIDE SEQUENCE [LARGE SCALE GENOMIC DNA]</scope>
    <source>
        <strain evidence="11">CGMCC 4.5581</strain>
    </source>
</reference>
<keyword evidence="2" id="KW-0813">Transport</keyword>
<evidence type="ECO:0000256" key="3">
    <source>
        <dbReference type="ARBA" id="ARBA00022475"/>
    </source>
</evidence>
<evidence type="ECO:0000256" key="1">
    <source>
        <dbReference type="ARBA" id="ARBA00004651"/>
    </source>
</evidence>
<comment type="caution">
    <text evidence="10">The sequence shown here is derived from an EMBL/GenBank/DDBJ whole genome shotgun (WGS) entry which is preliminary data.</text>
</comment>
<feature type="region of interest" description="Disordered" evidence="7">
    <location>
        <begin position="497"/>
        <end position="518"/>
    </location>
</feature>
<protein>
    <submittedName>
        <fullName evidence="10">MFS transporter</fullName>
    </submittedName>
</protein>
<dbReference type="PROSITE" id="PS50850">
    <property type="entry name" value="MFS"/>
    <property type="match status" value="1"/>
</dbReference>
<evidence type="ECO:0000313" key="11">
    <source>
        <dbReference type="Proteomes" id="UP000648663"/>
    </source>
</evidence>
<dbReference type="InterPro" id="IPR011701">
    <property type="entry name" value="MFS"/>
</dbReference>
<dbReference type="InterPro" id="IPR020846">
    <property type="entry name" value="MFS_dom"/>
</dbReference>
<feature type="compositionally biased region" description="Low complexity" evidence="7">
    <location>
        <begin position="507"/>
        <end position="518"/>
    </location>
</feature>
<keyword evidence="6 8" id="KW-0472">Membrane</keyword>
<dbReference type="EMBL" id="BMMI01000002">
    <property type="protein sequence ID" value="GGL59202.1"/>
    <property type="molecule type" value="Genomic_DNA"/>
</dbReference>
<evidence type="ECO:0000256" key="6">
    <source>
        <dbReference type="ARBA" id="ARBA00023136"/>
    </source>
</evidence>
<keyword evidence="4 8" id="KW-0812">Transmembrane</keyword>
<dbReference type="Gene3D" id="1.20.1720.10">
    <property type="entry name" value="Multidrug resistance protein D"/>
    <property type="match status" value="1"/>
</dbReference>
<feature type="domain" description="Major facilitator superfamily (MFS) profile" evidence="9">
    <location>
        <begin position="50"/>
        <end position="497"/>
    </location>
</feature>
<dbReference type="PANTHER" id="PTHR42718">
    <property type="entry name" value="MAJOR FACILITATOR SUPERFAMILY MULTIDRUG TRANSPORTER MFSC"/>
    <property type="match status" value="1"/>
</dbReference>
<accession>A0ABQ2FVR4</accession>
<feature type="transmembrane region" description="Helical" evidence="8">
    <location>
        <begin position="266"/>
        <end position="289"/>
    </location>
</feature>
<feature type="region of interest" description="Disordered" evidence="7">
    <location>
        <begin position="1"/>
        <end position="28"/>
    </location>
</feature>
<evidence type="ECO:0000256" key="5">
    <source>
        <dbReference type="ARBA" id="ARBA00022989"/>
    </source>
</evidence>
<feature type="transmembrane region" description="Helical" evidence="8">
    <location>
        <begin position="236"/>
        <end position="254"/>
    </location>
</feature>
<feature type="transmembrane region" description="Helical" evidence="8">
    <location>
        <begin position="340"/>
        <end position="361"/>
    </location>
</feature>
<feature type="transmembrane region" description="Helical" evidence="8">
    <location>
        <begin position="301"/>
        <end position="320"/>
    </location>
</feature>
<evidence type="ECO:0000256" key="4">
    <source>
        <dbReference type="ARBA" id="ARBA00022692"/>
    </source>
</evidence>
<evidence type="ECO:0000256" key="2">
    <source>
        <dbReference type="ARBA" id="ARBA00022448"/>
    </source>
</evidence>
<keyword evidence="11" id="KW-1185">Reference proteome</keyword>
<feature type="compositionally biased region" description="Basic residues" evidence="7">
    <location>
        <begin position="1"/>
        <end position="11"/>
    </location>
</feature>
<feature type="transmembrane region" description="Helical" evidence="8">
    <location>
        <begin position="471"/>
        <end position="493"/>
    </location>
</feature>
<feature type="transmembrane region" description="Helical" evidence="8">
    <location>
        <begin position="398"/>
        <end position="427"/>
    </location>
</feature>
<feature type="transmembrane region" description="Helical" evidence="8">
    <location>
        <begin position="203"/>
        <end position="224"/>
    </location>
</feature>
<evidence type="ECO:0000256" key="8">
    <source>
        <dbReference type="SAM" id="Phobius"/>
    </source>
</evidence>
<dbReference type="SUPFAM" id="SSF103473">
    <property type="entry name" value="MFS general substrate transporter"/>
    <property type="match status" value="1"/>
</dbReference>
<keyword evidence="5 8" id="KW-1133">Transmembrane helix</keyword>
<evidence type="ECO:0000259" key="9">
    <source>
        <dbReference type="PROSITE" id="PS50850"/>
    </source>
</evidence>
<dbReference type="Gene3D" id="1.20.1250.20">
    <property type="entry name" value="MFS general substrate transporter like domains"/>
    <property type="match status" value="1"/>
</dbReference>
<feature type="transmembrane region" description="Helical" evidence="8">
    <location>
        <begin position="146"/>
        <end position="165"/>
    </location>
</feature>
<feature type="transmembrane region" description="Helical" evidence="8">
    <location>
        <begin position="373"/>
        <end position="392"/>
    </location>
</feature>
<dbReference type="InterPro" id="IPR036259">
    <property type="entry name" value="MFS_trans_sf"/>
</dbReference>
<name>A0ABQ2FVR4_9ACTN</name>
<sequence>MIDLHQHRRRYPPAGAGRPLGGSGTPTRVQTATTVVGVSAPPASPARPALVPVLIYLAMLVAVISSLGAPLVPAIAAANDVSVTSAQWALTITLVVGAVATPVIGRLGDGRHRRTVVLVVLTVVLLGNVLAALPLGLGWLVAGRGLQGLGLGLTPLAIATARTALTGERSRTTVAALSVTVAAGVGLGYPLTGAIAEVGGVHAAFWFGAGASVLALAAAALVYPPSPDVPPRRLDVAGAVLLGIALSTGLLALGEAGTWGWTSPSVLGLAAVAVLALAAWVCWQLRAAAPLVDLRLARGRVPATAHGAALLVGLANYLLLSSVPRLAQTPESSGYGFGTSIVVAGLVLLPFSVASFLASRVGRPLDRAAGPRVVLPVGALVLLLGTVLFGLVRDELWQLFVAMAVAGFGVGLTFAALPGLIVGAVPAGETGSAMSLNQVLRYVGFALGSALSATVLEALTPAGADLPPSSGYTALAAVGCAACLALAVLTALLPRRAGGPPPPAPSSPATSPASSAAE</sequence>
<feature type="transmembrane region" description="Helical" evidence="8">
    <location>
        <begin position="172"/>
        <end position="191"/>
    </location>
</feature>
<gene>
    <name evidence="10" type="ORF">GCM10011589_13930</name>
</gene>